<accession>M2UEL0</accession>
<dbReference type="HOGENOM" id="CLU_007003_1_0_1"/>
<dbReference type="EMBL" id="KB445575">
    <property type="protein sequence ID" value="EMD92136.1"/>
    <property type="molecule type" value="Genomic_DNA"/>
</dbReference>
<evidence type="ECO:0000313" key="3">
    <source>
        <dbReference type="EMBL" id="EMD84689.1"/>
    </source>
</evidence>
<organism evidence="4 5">
    <name type="scientific">Cochliobolus heterostrophus (strain C5 / ATCC 48332 / race O)</name>
    <name type="common">Southern corn leaf blight fungus</name>
    <name type="synonym">Bipolaris maydis</name>
    <dbReference type="NCBI Taxonomy" id="701091"/>
    <lineage>
        <taxon>Eukaryota</taxon>
        <taxon>Fungi</taxon>
        <taxon>Dikarya</taxon>
        <taxon>Ascomycota</taxon>
        <taxon>Pezizomycotina</taxon>
        <taxon>Dothideomycetes</taxon>
        <taxon>Pleosporomycetidae</taxon>
        <taxon>Pleosporales</taxon>
        <taxon>Pleosporineae</taxon>
        <taxon>Pleosporaceae</taxon>
        <taxon>Bipolaris</taxon>
    </lineage>
</organism>
<dbReference type="PROSITE" id="PS50048">
    <property type="entry name" value="ZN2_CY6_FUNGAL_2"/>
    <property type="match status" value="1"/>
</dbReference>
<evidence type="ECO:0000256" key="1">
    <source>
        <dbReference type="ARBA" id="ARBA00023242"/>
    </source>
</evidence>
<dbReference type="EMBL" id="KB445630">
    <property type="protein sequence ID" value="EMD84689.1"/>
    <property type="molecule type" value="Genomic_DNA"/>
</dbReference>
<evidence type="ECO:0000313" key="4">
    <source>
        <dbReference type="EMBL" id="EMD92136.1"/>
    </source>
</evidence>
<dbReference type="Gene3D" id="4.10.240.10">
    <property type="entry name" value="Zn(2)-C6 fungal-type DNA-binding domain"/>
    <property type="match status" value="1"/>
</dbReference>
<name>M2UEL0_COCH5</name>
<dbReference type="InterPro" id="IPR036864">
    <property type="entry name" value="Zn2-C6_fun-type_DNA-bd_sf"/>
</dbReference>
<reference evidence="4" key="2">
    <citation type="submission" date="2012-06" db="EMBL/GenBank/DDBJ databases">
        <title>Comparative genome structure, secondary metabolite and effector coding capacity across Cochliobolus pathogens.</title>
        <authorList>
            <consortium name="US DOE Joint Genome Institute (JGI-PGF)"/>
            <person name="Condon B.J."/>
            <person name="Leng Y."/>
            <person name="Wu D."/>
            <person name="Bushley K.E."/>
            <person name="Ohm R.A."/>
            <person name="Otillar R."/>
            <person name="Martin J."/>
            <person name="Schackwitz W."/>
            <person name="Grimwood J."/>
            <person name="MohdZainudin N."/>
            <person name="Xue C."/>
            <person name="Wang R."/>
            <person name="Dhillon B."/>
            <person name="Tu Z.J."/>
            <person name="Steffenson B.J."/>
            <person name="Salamov A."/>
            <person name="Sun H."/>
            <person name="Lowry S."/>
            <person name="LaButti K."/>
            <person name="Han J."/>
            <person name="Copeland A."/>
            <person name="Lindquist E."/>
            <person name="Lucas S."/>
            <person name="Barry K."/>
            <person name="Schmutz J."/>
            <person name="Baker S."/>
            <person name="Grigoriev I.V."/>
            <person name="Zhong S."/>
            <person name="Turgeon B.G."/>
        </authorList>
    </citation>
    <scope>NUCLEOTIDE SEQUENCE</scope>
    <source>
        <strain evidence="4">C5</strain>
    </source>
</reference>
<reference evidence="5" key="3">
    <citation type="journal article" date="2013" name="PLoS Genet.">
        <title>Comparative genome structure, secondary metabolite, and effector coding capacity across Cochliobolus pathogens.</title>
        <authorList>
            <person name="Condon B.J."/>
            <person name="Leng Y."/>
            <person name="Wu D."/>
            <person name="Bushley K.E."/>
            <person name="Ohm R.A."/>
            <person name="Otillar R."/>
            <person name="Martin J."/>
            <person name="Schackwitz W."/>
            <person name="Grimwood J."/>
            <person name="MohdZainudin N."/>
            <person name="Xue C."/>
            <person name="Wang R."/>
            <person name="Manning V.A."/>
            <person name="Dhillon B."/>
            <person name="Tu Z.J."/>
            <person name="Steffenson B.J."/>
            <person name="Salamov A."/>
            <person name="Sun H."/>
            <person name="Lowry S."/>
            <person name="LaButti K."/>
            <person name="Han J."/>
            <person name="Copeland A."/>
            <person name="Lindquist E."/>
            <person name="Barry K."/>
            <person name="Schmutz J."/>
            <person name="Baker S.E."/>
            <person name="Ciuffetti L.M."/>
            <person name="Grigoriev I.V."/>
            <person name="Zhong S."/>
            <person name="Turgeon B.G."/>
        </authorList>
    </citation>
    <scope>NUCLEOTIDE SEQUENCE [LARGE SCALE GENOMIC DNA]</scope>
    <source>
        <strain evidence="5">C5 / ATCC 48332 / race O</strain>
    </source>
</reference>
<evidence type="ECO:0000259" key="2">
    <source>
        <dbReference type="PROSITE" id="PS50048"/>
    </source>
</evidence>
<evidence type="ECO:0000313" key="5">
    <source>
        <dbReference type="Proteomes" id="UP000016936"/>
    </source>
</evidence>
<dbReference type="PROSITE" id="PS00463">
    <property type="entry name" value="ZN2_CY6_FUNGAL_1"/>
    <property type="match status" value="1"/>
</dbReference>
<keyword evidence="1" id="KW-0539">Nucleus</keyword>
<dbReference type="InterPro" id="IPR053187">
    <property type="entry name" value="Notoamide_regulator"/>
</dbReference>
<reference evidence="4 5" key="1">
    <citation type="journal article" date="2012" name="PLoS Pathog.">
        <title>Diverse lifestyles and strategies of plant pathogenesis encoded in the genomes of eighteen Dothideomycetes fungi.</title>
        <authorList>
            <person name="Ohm R.A."/>
            <person name="Feau N."/>
            <person name="Henrissat B."/>
            <person name="Schoch C.L."/>
            <person name="Horwitz B.A."/>
            <person name="Barry K.W."/>
            <person name="Condon B.J."/>
            <person name="Copeland A.C."/>
            <person name="Dhillon B."/>
            <person name="Glaser F."/>
            <person name="Hesse C.N."/>
            <person name="Kosti I."/>
            <person name="LaButti K."/>
            <person name="Lindquist E.A."/>
            <person name="Lucas S."/>
            <person name="Salamov A.A."/>
            <person name="Bradshaw R.E."/>
            <person name="Ciuffetti L."/>
            <person name="Hamelin R.C."/>
            <person name="Kema G.H.J."/>
            <person name="Lawrence C."/>
            <person name="Scott J.A."/>
            <person name="Spatafora J.W."/>
            <person name="Turgeon B.G."/>
            <person name="de Wit P.J.G.M."/>
            <person name="Zhong S."/>
            <person name="Goodwin S.B."/>
            <person name="Grigoriev I.V."/>
        </authorList>
    </citation>
    <scope>NUCLEOTIDE SEQUENCE [LARGE SCALE GENOMIC DNA]</scope>
    <source>
        <strain evidence="4">C5</strain>
        <strain evidence="5">C5 / ATCC 48332 / race O</strain>
    </source>
</reference>
<dbReference type="CDD" id="cd12148">
    <property type="entry name" value="fungal_TF_MHR"/>
    <property type="match status" value="1"/>
</dbReference>
<dbReference type="GO" id="GO:0000981">
    <property type="term" value="F:DNA-binding transcription factor activity, RNA polymerase II-specific"/>
    <property type="evidence" value="ECO:0007669"/>
    <property type="project" value="InterPro"/>
</dbReference>
<proteinExistence type="predicted"/>
<dbReference type="Pfam" id="PF00172">
    <property type="entry name" value="Zn_clus"/>
    <property type="match status" value="1"/>
</dbReference>
<feature type="domain" description="Zn(2)-C6 fungal-type" evidence="2">
    <location>
        <begin position="18"/>
        <end position="48"/>
    </location>
</feature>
<dbReference type="STRING" id="701091.M2UEL0"/>
<gene>
    <name evidence="4" type="ORF">COCHEDRAFT_1100899</name>
    <name evidence="3" type="ORF">COCHEDRAFT_1122213</name>
</gene>
<dbReference type="GO" id="GO:0008270">
    <property type="term" value="F:zinc ion binding"/>
    <property type="evidence" value="ECO:0007669"/>
    <property type="project" value="InterPro"/>
</dbReference>
<dbReference type="PANTHER" id="PTHR47256:SF1">
    <property type="entry name" value="ZN(II)2CYS6 TRANSCRIPTION FACTOR (EUROFUNG)"/>
    <property type="match status" value="1"/>
</dbReference>
<dbReference type="OMA" id="NESAWNP"/>
<dbReference type="SMART" id="SM00066">
    <property type="entry name" value="GAL4"/>
    <property type="match status" value="1"/>
</dbReference>
<dbReference type="Proteomes" id="UP000016936">
    <property type="component" value="Unassembled WGS sequence"/>
</dbReference>
<dbReference type="SUPFAM" id="SSF57701">
    <property type="entry name" value="Zn2/Cys6 DNA-binding domain"/>
    <property type="match status" value="1"/>
</dbReference>
<dbReference type="AlphaFoldDB" id="M2UEL0"/>
<sequence>MQRQTTEPPPKKIRTSTACEACRAKKKKCDGNRPKCASCIMRAIDCYYGETESRVATQRYSELRMRKTTYEELIDLLRTLPSDDATKLLGRLRTEEDPTSLLRQIQTGDLLIQLSVAPETRRRYEFPYLSNMPSSLIVSGNSYLESIIFATTWKGTQHFQTITDHRLNKMWDSDAYTKPYHAAKIAEPLLSDVDISKWTSVTSDNKLLRELLSQYLLSTYNVFLPFPKDLFLEDLASGCANHCSSLLVNVVLAAACSSYQRLPNRGNFWMPESLLYKFLAESRMLWELESVRKPCLTTIQAAYTMSTIMSNTGIDKLGWRYMLQAITIGEELGIFQSSASICCPKEKRARVWTAWSVWWFQVELGYYYFHKPPHLERPPVDPLPNPTAEPDWYGETWLQYPQSGVLIPIHLGHNMKLRCDLNVIKGDIATDLLGSSSHFSLERARYYHDRLEAWYQKLPAPYTSQQIFTISQFLIHLEYCNIVISLFEPYIGATDVASTIDSTRSPTNIVRLAEAQFETAFRLYYLRHSFKTFDGHLMMYAMVLANRAAKVLKTTIPASDDSPQAKREELRSTLVLCGKALRDQADNFYLANLMCLALGGMLEPEDLQLLSTCVSLVPDIERPSLPQHELLNWPLPIVRMDEEPSKAVLASLVQQFKDMESATKV</sequence>
<keyword evidence="5" id="KW-1185">Reference proteome</keyword>
<dbReference type="OrthoDB" id="426882at2759"/>
<dbReference type="PANTHER" id="PTHR47256">
    <property type="entry name" value="ZN(II)2CYS6 TRANSCRIPTION FACTOR (EUROFUNG)-RELATED"/>
    <property type="match status" value="1"/>
</dbReference>
<dbReference type="CDD" id="cd00067">
    <property type="entry name" value="GAL4"/>
    <property type="match status" value="1"/>
</dbReference>
<dbReference type="InterPro" id="IPR001138">
    <property type="entry name" value="Zn2Cys6_DnaBD"/>
</dbReference>
<protein>
    <recommendedName>
        <fullName evidence="2">Zn(2)-C6 fungal-type domain-containing protein</fullName>
    </recommendedName>
</protein>